<name>A0AAD6QAV5_9ROSI</name>
<proteinExistence type="predicted"/>
<dbReference type="GO" id="GO:0061630">
    <property type="term" value="F:ubiquitin protein ligase activity"/>
    <property type="evidence" value="ECO:0007669"/>
    <property type="project" value="UniProtKB-EC"/>
</dbReference>
<evidence type="ECO:0000256" key="2">
    <source>
        <dbReference type="ARBA" id="ARBA00004906"/>
    </source>
</evidence>
<dbReference type="GO" id="GO:0008270">
    <property type="term" value="F:zinc ion binding"/>
    <property type="evidence" value="ECO:0007669"/>
    <property type="project" value="UniProtKB-KW"/>
</dbReference>
<dbReference type="Gene3D" id="3.30.40.10">
    <property type="entry name" value="Zinc/RING finger domain, C3HC4 (zinc finger)"/>
    <property type="match status" value="1"/>
</dbReference>
<feature type="region of interest" description="Disordered" evidence="10">
    <location>
        <begin position="387"/>
        <end position="438"/>
    </location>
</feature>
<dbReference type="InterPro" id="IPR045191">
    <property type="entry name" value="MBR1/2-like"/>
</dbReference>
<evidence type="ECO:0000256" key="4">
    <source>
        <dbReference type="ARBA" id="ARBA00022679"/>
    </source>
</evidence>
<dbReference type="SUPFAM" id="SSF57850">
    <property type="entry name" value="RING/U-box"/>
    <property type="match status" value="1"/>
</dbReference>
<dbReference type="PANTHER" id="PTHR22937">
    <property type="entry name" value="E3 UBIQUITIN-PROTEIN LIGASE RNF165"/>
    <property type="match status" value="1"/>
</dbReference>
<keyword evidence="5" id="KW-0479">Metal-binding</keyword>
<dbReference type="InterPro" id="IPR024766">
    <property type="entry name" value="Znf_RING_H2"/>
</dbReference>
<evidence type="ECO:0000256" key="1">
    <source>
        <dbReference type="ARBA" id="ARBA00000900"/>
    </source>
</evidence>
<evidence type="ECO:0000256" key="7">
    <source>
        <dbReference type="ARBA" id="ARBA00022786"/>
    </source>
</evidence>
<dbReference type="Pfam" id="PF12678">
    <property type="entry name" value="zf-rbx1"/>
    <property type="match status" value="1"/>
</dbReference>
<comment type="caution">
    <text evidence="12">The sequence shown here is derived from an EMBL/GenBank/DDBJ whole genome shotgun (WGS) entry which is preliminary data.</text>
</comment>
<evidence type="ECO:0000313" key="12">
    <source>
        <dbReference type="EMBL" id="KAJ6983333.1"/>
    </source>
</evidence>
<evidence type="ECO:0000256" key="8">
    <source>
        <dbReference type="ARBA" id="ARBA00022833"/>
    </source>
</evidence>
<feature type="compositionally biased region" description="Low complexity" evidence="10">
    <location>
        <begin position="347"/>
        <end position="361"/>
    </location>
</feature>
<evidence type="ECO:0000256" key="5">
    <source>
        <dbReference type="ARBA" id="ARBA00022723"/>
    </source>
</evidence>
<gene>
    <name evidence="12" type="ORF">NC653_026213</name>
</gene>
<dbReference type="InterPro" id="IPR013083">
    <property type="entry name" value="Znf_RING/FYVE/PHD"/>
</dbReference>
<dbReference type="EMBL" id="JAQIZT010000010">
    <property type="protein sequence ID" value="KAJ6983333.1"/>
    <property type="molecule type" value="Genomic_DNA"/>
</dbReference>
<accession>A0AAD6QAV5</accession>
<comment type="pathway">
    <text evidence="2">Protein modification; protein ubiquitination.</text>
</comment>
<dbReference type="EC" id="2.3.2.27" evidence="3"/>
<keyword evidence="8" id="KW-0862">Zinc</keyword>
<keyword evidence="7" id="KW-0833">Ubl conjugation pathway</keyword>
<dbReference type="PANTHER" id="PTHR22937:SF174">
    <property type="entry name" value="RING-TYPE E3 UBIQUITIN TRANSFERASE"/>
    <property type="match status" value="1"/>
</dbReference>
<keyword evidence="4" id="KW-0808">Transferase</keyword>
<dbReference type="PROSITE" id="PS50089">
    <property type="entry name" value="ZF_RING_2"/>
    <property type="match status" value="1"/>
</dbReference>
<dbReference type="AlphaFoldDB" id="A0AAD6QAV5"/>
<feature type="region of interest" description="Disordered" evidence="10">
    <location>
        <begin position="330"/>
        <end position="366"/>
    </location>
</feature>
<evidence type="ECO:0000313" key="13">
    <source>
        <dbReference type="Proteomes" id="UP001164929"/>
    </source>
</evidence>
<protein>
    <recommendedName>
        <fullName evidence="3">RING-type E3 ubiquitin transferase</fullName>
        <ecNumber evidence="3">2.3.2.27</ecNumber>
    </recommendedName>
</protein>
<keyword evidence="6 9" id="KW-0863">Zinc-finger</keyword>
<organism evidence="12 13">
    <name type="scientific">Populus alba x Populus x berolinensis</name>
    <dbReference type="NCBI Taxonomy" id="444605"/>
    <lineage>
        <taxon>Eukaryota</taxon>
        <taxon>Viridiplantae</taxon>
        <taxon>Streptophyta</taxon>
        <taxon>Embryophyta</taxon>
        <taxon>Tracheophyta</taxon>
        <taxon>Spermatophyta</taxon>
        <taxon>Magnoliopsida</taxon>
        <taxon>eudicotyledons</taxon>
        <taxon>Gunneridae</taxon>
        <taxon>Pentapetalae</taxon>
        <taxon>rosids</taxon>
        <taxon>fabids</taxon>
        <taxon>Malpighiales</taxon>
        <taxon>Salicaceae</taxon>
        <taxon>Saliceae</taxon>
        <taxon>Populus</taxon>
    </lineage>
</organism>
<sequence length="688" mass="76947">MAPSGLALRLLDGSSIVFLKDCEDTLQVLVTSKMDLLTFFREVSFITGWEQNILCIQQSYQIKISRHPREQILFQFICLLPSQGLNADVMELIKLYHPMGRRHLFGAFPISPLLIIKRIIMFLPCSGFLHPPIGIGGQQMQVQSGSPFEALTKKKRSSKVSGGMVAETCLMKRSISLHSGILMNSIPDGVMGHRQMFNPSQFFEMEQDWSRGHPAAGQSHVHMGRAVSQENGSFSHPINPTSIDGPSCASRNLENRALEHSSTYFRSEGPQVPAPLSAPRHDVFPHCPAGGSFYPPPELDATHVHSNHHNRHGIHEVEGGLLDHTMSAGRGPFKRKSPGVPTSWERGGTSSMYSAGSSSNSFELHHEKPTSDYRNYFSESSGLPPYMGSSLSIGGEDPPRNVRSRSRLDLEPHPRRTHSSSYTSHPFSSTSHLRNHPGPVDVANLNADRTAYEQNQIGVPPPAHGRFHTSENNSLSHEMNQHYAGGNPTDIHRYNHDSILSRNPIAPPRHLHGFHAQASREGQNSYSRRAIPTRRADINSSHFRQEAAAAENGQHFLSETHSSRYPRPLLSGGWHSNHREGRSRISIERFQSLSNVVDVRDRMGSEALMMLDHSYLYGSRNLLDQYRDMRLDVDSMSYEEEYKSMDKVGIIRNCGHVYHVDCIKKWLSMKNMCPICKAPAVADGSNKE</sequence>
<dbReference type="CDD" id="cd16469">
    <property type="entry name" value="RING-H2_RNF24-like"/>
    <property type="match status" value="1"/>
</dbReference>
<comment type="catalytic activity">
    <reaction evidence="1">
        <text>S-ubiquitinyl-[E2 ubiquitin-conjugating enzyme]-L-cysteine + [acceptor protein]-L-lysine = [E2 ubiquitin-conjugating enzyme]-L-cysteine + N(6)-ubiquitinyl-[acceptor protein]-L-lysine.</text>
        <dbReference type="EC" id="2.3.2.27"/>
    </reaction>
</comment>
<evidence type="ECO:0000259" key="11">
    <source>
        <dbReference type="PROSITE" id="PS50089"/>
    </source>
</evidence>
<evidence type="ECO:0000256" key="6">
    <source>
        <dbReference type="ARBA" id="ARBA00022771"/>
    </source>
</evidence>
<reference evidence="12" key="1">
    <citation type="journal article" date="2023" name="Mol. Ecol. Resour.">
        <title>Chromosome-level genome assembly of a triploid poplar Populus alba 'Berolinensis'.</title>
        <authorList>
            <person name="Chen S."/>
            <person name="Yu Y."/>
            <person name="Wang X."/>
            <person name="Wang S."/>
            <person name="Zhang T."/>
            <person name="Zhou Y."/>
            <person name="He R."/>
            <person name="Meng N."/>
            <person name="Wang Y."/>
            <person name="Liu W."/>
            <person name="Liu Z."/>
            <person name="Liu J."/>
            <person name="Guo Q."/>
            <person name="Huang H."/>
            <person name="Sederoff R.R."/>
            <person name="Wang G."/>
            <person name="Qu G."/>
            <person name="Chen S."/>
        </authorList>
    </citation>
    <scope>NUCLEOTIDE SEQUENCE</scope>
    <source>
        <strain evidence="12">SC-2020</strain>
    </source>
</reference>
<feature type="domain" description="RING-type" evidence="11">
    <location>
        <begin position="654"/>
        <end position="677"/>
    </location>
</feature>
<feature type="compositionally biased region" description="Low complexity" evidence="10">
    <location>
        <begin position="419"/>
        <end position="432"/>
    </location>
</feature>
<evidence type="ECO:0000256" key="3">
    <source>
        <dbReference type="ARBA" id="ARBA00012483"/>
    </source>
</evidence>
<evidence type="ECO:0000256" key="10">
    <source>
        <dbReference type="SAM" id="MobiDB-lite"/>
    </source>
</evidence>
<dbReference type="InterPro" id="IPR001841">
    <property type="entry name" value="Znf_RING"/>
</dbReference>
<evidence type="ECO:0000256" key="9">
    <source>
        <dbReference type="PROSITE-ProRule" id="PRU00175"/>
    </source>
</evidence>
<dbReference type="Proteomes" id="UP001164929">
    <property type="component" value="Chromosome 10"/>
</dbReference>
<keyword evidence="13" id="KW-1185">Reference proteome</keyword>